<dbReference type="EMBL" id="CP006643">
    <property type="protein sequence ID" value="AGX02890.1"/>
    <property type="molecule type" value="Genomic_DNA"/>
</dbReference>
<protein>
    <submittedName>
        <fullName evidence="1">Uncharacterized protein</fullName>
    </submittedName>
</protein>
<evidence type="ECO:0000313" key="2">
    <source>
        <dbReference type="Proteomes" id="UP000017805"/>
    </source>
</evidence>
<dbReference type="STRING" id="1367477.N288_04665"/>
<dbReference type="AlphaFoldDB" id="U5L654"/>
<evidence type="ECO:0000313" key="1">
    <source>
        <dbReference type="EMBL" id="AGX02890.1"/>
    </source>
</evidence>
<dbReference type="KEGG" id="bif:N288_04665"/>
<sequence length="30" mass="3661">MALFEPWDLSPWLDLKYNYTKNTTEEILND</sequence>
<keyword evidence="2" id="KW-1185">Reference proteome</keyword>
<gene>
    <name evidence="1" type="ORF">N288_04665</name>
</gene>
<dbReference type="HOGENOM" id="CLU_3402087_0_0_9"/>
<reference evidence="1 2" key="1">
    <citation type="submission" date="2013-07" db="EMBL/GenBank/DDBJ databases">
        <title>Complete genome sequence of Bacillus infantis NRRL B-14911 that has potential to induce cardiac disease by antigenic mimicry.</title>
        <authorList>
            <person name="Massilamany C."/>
            <person name="Smith T.P.L."/>
            <person name="Loy J.D."/>
            <person name="Barletta R."/>
            <person name="Reddy J."/>
        </authorList>
    </citation>
    <scope>NUCLEOTIDE SEQUENCE [LARGE SCALE GENOMIC DNA]</scope>
    <source>
        <strain evidence="1 2">NRRL B-14911</strain>
    </source>
</reference>
<organism evidence="1 2">
    <name type="scientific">Bacillus infantis NRRL B-14911</name>
    <dbReference type="NCBI Taxonomy" id="1367477"/>
    <lineage>
        <taxon>Bacteria</taxon>
        <taxon>Bacillati</taxon>
        <taxon>Bacillota</taxon>
        <taxon>Bacilli</taxon>
        <taxon>Bacillales</taxon>
        <taxon>Bacillaceae</taxon>
        <taxon>Bacillus</taxon>
    </lineage>
</organism>
<dbReference type="Proteomes" id="UP000017805">
    <property type="component" value="Chromosome"/>
</dbReference>
<proteinExistence type="predicted"/>
<accession>U5L654</accession>
<name>U5L654_9BACI</name>